<evidence type="ECO:0000313" key="1">
    <source>
        <dbReference type="EMBL" id="KYO54717.1"/>
    </source>
</evidence>
<sequence>MNSGRPDTSLWGPGKAMFDDVYNLSDPAAYWQRLAPLDYQTPEIAAGFYRSLLGSLAVARGRGSLKLIDLCSGYGALPMMLNHDLQPGTLHRLYTDPKRAAQPDDAGRIAYDRNMLQRRKAAAQHRIAGVDVAENALRYSRTVGLIERAFVEDLENDAPSAELARWAADTDVIVEAGGMGYVGEATIAKLISAAEDGRKPWVLSMPVRTVDTSRLEEMLADHGYAVEHSSKTFRHRRFHDQSEQTAALDRLADFGIDTGGAEIDGFYRARLLVARPTAEAAAWPIQALLPAA</sequence>
<proteinExistence type="predicted"/>
<dbReference type="Proteomes" id="UP000075787">
    <property type="component" value="Unassembled WGS sequence"/>
</dbReference>
<dbReference type="OrthoDB" id="7055571at2"/>
<dbReference type="GeneID" id="97241453"/>
<dbReference type="RefSeq" id="WP_062762833.1">
    <property type="nucleotide sequence ID" value="NZ_CP121045.1"/>
</dbReference>
<evidence type="ECO:0008006" key="3">
    <source>
        <dbReference type="Google" id="ProtNLM"/>
    </source>
</evidence>
<name>A0A162LF44_9PROT</name>
<accession>A0A162LF44</accession>
<gene>
    <name evidence="1" type="ORF">AUP44_24770</name>
</gene>
<protein>
    <recommendedName>
        <fullName evidence="3">Class I SAM-dependent methyltransferase</fullName>
    </recommendedName>
</protein>
<evidence type="ECO:0000313" key="2">
    <source>
        <dbReference type="Proteomes" id="UP000075787"/>
    </source>
</evidence>
<dbReference type="AlphaFoldDB" id="A0A162LF44"/>
<reference evidence="1 2" key="1">
    <citation type="submission" date="2015-12" db="EMBL/GenBank/DDBJ databases">
        <title>Genome sequence of Tistrella mobilis MCCC 1A02139.</title>
        <authorList>
            <person name="Lu L."/>
            <person name="Lai Q."/>
            <person name="Shao Z."/>
            <person name="Qian P."/>
        </authorList>
    </citation>
    <scope>NUCLEOTIDE SEQUENCE [LARGE SCALE GENOMIC DNA]</scope>
    <source>
        <strain evidence="1 2">MCCC 1A02139</strain>
    </source>
</reference>
<organism evidence="1 2">
    <name type="scientific">Tistrella mobilis</name>
    <dbReference type="NCBI Taxonomy" id="171437"/>
    <lineage>
        <taxon>Bacteria</taxon>
        <taxon>Pseudomonadati</taxon>
        <taxon>Pseudomonadota</taxon>
        <taxon>Alphaproteobacteria</taxon>
        <taxon>Geminicoccales</taxon>
        <taxon>Geminicoccaceae</taxon>
        <taxon>Tistrella</taxon>
    </lineage>
</organism>
<dbReference type="EMBL" id="LPZR01000081">
    <property type="protein sequence ID" value="KYO54717.1"/>
    <property type="molecule type" value="Genomic_DNA"/>
</dbReference>
<comment type="caution">
    <text evidence="1">The sequence shown here is derived from an EMBL/GenBank/DDBJ whole genome shotgun (WGS) entry which is preliminary data.</text>
</comment>